<dbReference type="PANTHER" id="PTHR21174">
    <property type="match status" value="1"/>
</dbReference>
<dbReference type="SUPFAM" id="SSF109604">
    <property type="entry name" value="HD-domain/PDEase-like"/>
    <property type="match status" value="1"/>
</dbReference>
<organism evidence="1 2">
    <name type="scientific">Pinctada imbricata</name>
    <name type="common">Atlantic pearl-oyster</name>
    <name type="synonym">Pinctada martensii</name>
    <dbReference type="NCBI Taxonomy" id="66713"/>
    <lineage>
        <taxon>Eukaryota</taxon>
        <taxon>Metazoa</taxon>
        <taxon>Spiralia</taxon>
        <taxon>Lophotrochozoa</taxon>
        <taxon>Mollusca</taxon>
        <taxon>Bivalvia</taxon>
        <taxon>Autobranchia</taxon>
        <taxon>Pteriomorphia</taxon>
        <taxon>Pterioida</taxon>
        <taxon>Pterioidea</taxon>
        <taxon>Pteriidae</taxon>
        <taxon>Pinctada</taxon>
    </lineage>
</organism>
<comment type="caution">
    <text evidence="1">The sequence shown here is derived from an EMBL/GenBank/DDBJ whole genome shotgun (WGS) entry which is preliminary data.</text>
</comment>
<dbReference type="PIRSF" id="PIRSF035170">
    <property type="entry name" value="HD_phosphohydro"/>
    <property type="match status" value="1"/>
</dbReference>
<evidence type="ECO:0000313" key="2">
    <source>
        <dbReference type="Proteomes" id="UP001186944"/>
    </source>
</evidence>
<accession>A0AA89BPZ0</accession>
<dbReference type="EMBL" id="VSWD01000010">
    <property type="protein sequence ID" value="KAK3089681.1"/>
    <property type="molecule type" value="Genomic_DNA"/>
</dbReference>
<name>A0AA89BPZ0_PINIB</name>
<reference evidence="1" key="1">
    <citation type="submission" date="2019-08" db="EMBL/GenBank/DDBJ databases">
        <title>The improved chromosome-level genome for the pearl oyster Pinctada fucata martensii using PacBio sequencing and Hi-C.</title>
        <authorList>
            <person name="Zheng Z."/>
        </authorList>
    </citation>
    <scope>NUCLEOTIDE SEQUENCE</scope>
    <source>
        <strain evidence="1">ZZ-2019</strain>
        <tissue evidence="1">Adductor muscle</tissue>
    </source>
</reference>
<dbReference type="Proteomes" id="UP001186944">
    <property type="component" value="Unassembled WGS sequence"/>
</dbReference>
<keyword evidence="2" id="KW-1185">Reference proteome</keyword>
<evidence type="ECO:0000313" key="1">
    <source>
        <dbReference type="EMBL" id="KAK3089681.1"/>
    </source>
</evidence>
<dbReference type="AlphaFoldDB" id="A0AA89BPZ0"/>
<proteinExistence type="predicted"/>
<dbReference type="InterPro" id="IPR009218">
    <property type="entry name" value="HD_phosphohydro"/>
</dbReference>
<dbReference type="PANTHER" id="PTHR21174:SF0">
    <property type="entry name" value="HD PHOSPHOHYDROLASE FAMILY PROTEIN-RELATED"/>
    <property type="match status" value="1"/>
</dbReference>
<evidence type="ECO:0008006" key="3">
    <source>
        <dbReference type="Google" id="ProtNLM"/>
    </source>
</evidence>
<sequence>MNFLVETAWDFVTKELSIGKEIASRWLTEIKRRYGEPQRHYHTLQHIEDMLALYEQYKDTVQRPCLVLLAIFFHDIIYDPTKPDNEEKSAELFDEFASEVKNLTTDHTKLVRKWILDTKDHHVIADSTEDVHLFMDIDMAILGTKDQVYDDYAEKIRSEYCHYKDEDFNKGRAKVLRGFRTHPRIYSTPIFYERFEEDARKNIDREIHRLESLLQEDSG</sequence>
<gene>
    <name evidence="1" type="ORF">FSP39_005567</name>
</gene>
<protein>
    <recommendedName>
        <fullName evidence="3">Metal-dependent HD superfamily phosphohydrolase</fullName>
    </recommendedName>
</protein>